<protein>
    <submittedName>
        <fullName evidence="2">RVT_1 domain-containing protein/Exo_endo_phos domain-containing protein</fullName>
    </submittedName>
</protein>
<dbReference type="CDD" id="cd01650">
    <property type="entry name" value="RT_nLTR_like"/>
    <property type="match status" value="1"/>
</dbReference>
<evidence type="ECO:0000313" key="3">
    <source>
        <dbReference type="Proteomes" id="UP000187406"/>
    </source>
</evidence>
<accession>A0A1Q3DHG3</accession>
<comment type="caution">
    <text evidence="2">The sequence shown here is derived from an EMBL/GenBank/DDBJ whole genome shotgun (WGS) entry which is preliminary data.</text>
</comment>
<dbReference type="STRING" id="3775.A0A1Q3DHG3"/>
<dbReference type="Proteomes" id="UP000187406">
    <property type="component" value="Unassembled WGS sequence"/>
</dbReference>
<dbReference type="InParanoid" id="A0A1Q3DHG3"/>
<dbReference type="PANTHER" id="PTHR46890">
    <property type="entry name" value="NON-LTR RETROLELEMENT REVERSE TRANSCRIPTASE-LIKE PROTEIN-RELATED"/>
    <property type="match status" value="1"/>
</dbReference>
<dbReference type="PROSITE" id="PS50878">
    <property type="entry name" value="RT_POL"/>
    <property type="match status" value="1"/>
</dbReference>
<dbReference type="SUPFAM" id="SSF56219">
    <property type="entry name" value="DNase I-like"/>
    <property type="match status" value="1"/>
</dbReference>
<dbReference type="AlphaFoldDB" id="A0A1Q3DHG3"/>
<keyword evidence="3" id="KW-1185">Reference proteome</keyword>
<reference evidence="3" key="1">
    <citation type="submission" date="2016-04" db="EMBL/GenBank/DDBJ databases">
        <title>Cephalotus genome sequencing.</title>
        <authorList>
            <person name="Fukushima K."/>
            <person name="Hasebe M."/>
            <person name="Fang X."/>
        </authorList>
    </citation>
    <scope>NUCLEOTIDE SEQUENCE [LARGE SCALE GENOMIC DNA]</scope>
    <source>
        <strain evidence="3">cv. St1</strain>
    </source>
</reference>
<sequence length="651" mass="73303">MWKPAHLDFVPTLVTEQAIHGHVVLAGNMCVRISFVYGLCERGTRQHLWSELIHCADQFRADPWVVMGDFNVTRYGSEHTSSRITTKAMQDFNKALTSAELGDLRCTGLHYTWSNMRTGIEAIAKKLDRALGNWQWFNVLGDTYAHFHPPGISDHSPVSIRLRSRQQHGRRPFKFINFWAKHDRFSQVVRQEWSKGHAGSPLLVIHKKLKSIKSCLKEFGTRPDSIVADLRARLRAVQQVIHSGAGGPGDVEKEGQLRIQVGSAARNEETFFKQKSRIQWLKEGDANTAFFHRVVKVRQSRNHLVRIKDVQGNWVEDEADIIQVAVNHFTGIMGTSARQTQWNGHLYGYSKRIADEHIAALGSPITREEVKDALWSLHPQKAPGPDGYNGNFFREAWDIIGHECSEAILNFFSSGFMPQCINTTALVLIPKTNCPEHMGDYRPIACCNVLYKVIAKILANRLKPALQHLIDPAQSAFIKGRNIKDNILLAQELLNGYHLDRGVARCAIKVDIHKAFDTIEWEFILAMLHHVGCPGNFVHWIHQCISTPMYSLVINGSMNGYFPGKRGLRQGDPLSPYLFALGMDLLSHLLQPASLGSRFRFHPRCQRVGITHLCYADDLLLFSAADAQSIGSLMKGLDKFKEASGLTVNSG</sequence>
<dbReference type="Pfam" id="PF00078">
    <property type="entry name" value="RVT_1"/>
    <property type="match status" value="1"/>
</dbReference>
<dbReference type="PANTHER" id="PTHR46890:SF48">
    <property type="entry name" value="RNA-DIRECTED DNA POLYMERASE"/>
    <property type="match status" value="1"/>
</dbReference>
<name>A0A1Q3DHG3_CEPFO</name>
<gene>
    <name evidence="2" type="ORF">CFOL_v3_35241</name>
</gene>
<feature type="non-terminal residue" evidence="2">
    <location>
        <position position="651"/>
    </location>
</feature>
<dbReference type="OrthoDB" id="1934719at2759"/>
<dbReference type="SUPFAM" id="SSF56672">
    <property type="entry name" value="DNA/RNA polymerases"/>
    <property type="match status" value="1"/>
</dbReference>
<dbReference type="InterPro" id="IPR036691">
    <property type="entry name" value="Endo/exonu/phosph_ase_sf"/>
</dbReference>
<proteinExistence type="predicted"/>
<evidence type="ECO:0000313" key="2">
    <source>
        <dbReference type="EMBL" id="GAV91855.1"/>
    </source>
</evidence>
<organism evidence="2 3">
    <name type="scientific">Cephalotus follicularis</name>
    <name type="common">Albany pitcher plant</name>
    <dbReference type="NCBI Taxonomy" id="3775"/>
    <lineage>
        <taxon>Eukaryota</taxon>
        <taxon>Viridiplantae</taxon>
        <taxon>Streptophyta</taxon>
        <taxon>Embryophyta</taxon>
        <taxon>Tracheophyta</taxon>
        <taxon>Spermatophyta</taxon>
        <taxon>Magnoliopsida</taxon>
        <taxon>eudicotyledons</taxon>
        <taxon>Gunneridae</taxon>
        <taxon>Pentapetalae</taxon>
        <taxon>rosids</taxon>
        <taxon>fabids</taxon>
        <taxon>Oxalidales</taxon>
        <taxon>Cephalotaceae</taxon>
        <taxon>Cephalotus</taxon>
    </lineage>
</organism>
<dbReference type="Gene3D" id="3.60.10.10">
    <property type="entry name" value="Endonuclease/exonuclease/phosphatase"/>
    <property type="match status" value="1"/>
</dbReference>
<dbReference type="InterPro" id="IPR043502">
    <property type="entry name" value="DNA/RNA_pol_sf"/>
</dbReference>
<dbReference type="EMBL" id="BDDD01008224">
    <property type="protein sequence ID" value="GAV91855.1"/>
    <property type="molecule type" value="Genomic_DNA"/>
</dbReference>
<dbReference type="InterPro" id="IPR052343">
    <property type="entry name" value="Retrotransposon-Effector_Assoc"/>
</dbReference>
<feature type="domain" description="Reverse transcriptase" evidence="1">
    <location>
        <begin position="410"/>
        <end position="651"/>
    </location>
</feature>
<dbReference type="InterPro" id="IPR000477">
    <property type="entry name" value="RT_dom"/>
</dbReference>
<evidence type="ECO:0000259" key="1">
    <source>
        <dbReference type="PROSITE" id="PS50878"/>
    </source>
</evidence>